<evidence type="ECO:0000313" key="3">
    <source>
        <dbReference type="Proteomes" id="UP000824125"/>
    </source>
</evidence>
<sequence>MAEIKFITPFDTDFSAVRDIRTDVFIAEQGVIASQEFDLFDEVTSGAYFAAAYEGARIIGTGRLVIGGKYKIGRIAVRREHRGKGVGGQIVSALLEKAASLGAERVYVDAQPKAVPFYEKYGFKICGKDIIDRGLPHSPMVKEF</sequence>
<comment type="caution">
    <text evidence="2">The sequence shown here is derived from an EMBL/GenBank/DDBJ whole genome shotgun (WGS) entry which is preliminary data.</text>
</comment>
<evidence type="ECO:0000259" key="1">
    <source>
        <dbReference type="PROSITE" id="PS51186"/>
    </source>
</evidence>
<dbReference type="InterPro" id="IPR039143">
    <property type="entry name" value="GNPNAT1-like"/>
</dbReference>
<dbReference type="PANTHER" id="PTHR13355">
    <property type="entry name" value="GLUCOSAMINE 6-PHOSPHATE N-ACETYLTRANSFERASE"/>
    <property type="match status" value="1"/>
</dbReference>
<dbReference type="Proteomes" id="UP000824125">
    <property type="component" value="Unassembled WGS sequence"/>
</dbReference>
<dbReference type="Gene3D" id="3.40.630.30">
    <property type="match status" value="1"/>
</dbReference>
<dbReference type="PROSITE" id="PS51186">
    <property type="entry name" value="GNAT"/>
    <property type="match status" value="1"/>
</dbReference>
<reference evidence="2" key="2">
    <citation type="journal article" date="2021" name="PeerJ">
        <title>Extensive microbial diversity within the chicken gut microbiome revealed by metagenomics and culture.</title>
        <authorList>
            <person name="Gilroy R."/>
            <person name="Ravi A."/>
            <person name="Getino M."/>
            <person name="Pursley I."/>
            <person name="Horton D.L."/>
            <person name="Alikhan N.F."/>
            <person name="Baker D."/>
            <person name="Gharbi K."/>
            <person name="Hall N."/>
            <person name="Watson M."/>
            <person name="Adriaenssens E.M."/>
            <person name="Foster-Nyarko E."/>
            <person name="Jarju S."/>
            <person name="Secka A."/>
            <person name="Antonio M."/>
            <person name="Oren A."/>
            <person name="Chaudhuri R.R."/>
            <person name="La Ragione R."/>
            <person name="Hildebrand F."/>
            <person name="Pallen M.J."/>
        </authorList>
    </citation>
    <scope>NUCLEOTIDE SEQUENCE</scope>
    <source>
        <strain evidence="2">CHK176-6737</strain>
    </source>
</reference>
<dbReference type="EMBL" id="DVNM01000008">
    <property type="protein sequence ID" value="HIU68654.1"/>
    <property type="molecule type" value="Genomic_DNA"/>
</dbReference>
<evidence type="ECO:0000313" key="2">
    <source>
        <dbReference type="EMBL" id="HIU68654.1"/>
    </source>
</evidence>
<dbReference type="GO" id="GO:0008080">
    <property type="term" value="F:N-acetyltransferase activity"/>
    <property type="evidence" value="ECO:0007669"/>
    <property type="project" value="TreeGrafter"/>
</dbReference>
<reference evidence="2" key="1">
    <citation type="submission" date="2020-10" db="EMBL/GenBank/DDBJ databases">
        <authorList>
            <person name="Gilroy R."/>
        </authorList>
    </citation>
    <scope>NUCLEOTIDE SEQUENCE</scope>
    <source>
        <strain evidence="2">CHK176-6737</strain>
    </source>
</reference>
<dbReference type="SUPFAM" id="SSF55729">
    <property type="entry name" value="Acyl-CoA N-acyltransferases (Nat)"/>
    <property type="match status" value="1"/>
</dbReference>
<dbReference type="InterPro" id="IPR016181">
    <property type="entry name" value="Acyl_CoA_acyltransferase"/>
</dbReference>
<dbReference type="CDD" id="cd04301">
    <property type="entry name" value="NAT_SF"/>
    <property type="match status" value="1"/>
</dbReference>
<name>A0A9D1MU21_9FIRM</name>
<dbReference type="InterPro" id="IPR000182">
    <property type="entry name" value="GNAT_dom"/>
</dbReference>
<gene>
    <name evidence="2" type="ORF">IAD23_01680</name>
</gene>
<feature type="domain" description="N-acetyltransferase" evidence="1">
    <location>
        <begin position="2"/>
        <end position="144"/>
    </location>
</feature>
<proteinExistence type="predicted"/>
<protein>
    <submittedName>
        <fullName evidence="2">GNAT family N-acetyltransferase</fullName>
    </submittedName>
</protein>
<organism evidence="2 3">
    <name type="scientific">Candidatus Scybalenecus merdavium</name>
    <dbReference type="NCBI Taxonomy" id="2840939"/>
    <lineage>
        <taxon>Bacteria</taxon>
        <taxon>Bacillati</taxon>
        <taxon>Bacillota</taxon>
        <taxon>Clostridia</taxon>
        <taxon>Eubacteriales</taxon>
        <taxon>Oscillospiraceae</taxon>
        <taxon>Oscillospiraceae incertae sedis</taxon>
        <taxon>Candidatus Scybalenecus</taxon>
    </lineage>
</organism>
<dbReference type="AlphaFoldDB" id="A0A9D1MU21"/>
<accession>A0A9D1MU21</accession>
<dbReference type="Pfam" id="PF13673">
    <property type="entry name" value="Acetyltransf_10"/>
    <property type="match status" value="1"/>
</dbReference>